<protein>
    <submittedName>
        <fullName evidence="6">Peptidase M14</fullName>
    </submittedName>
</protein>
<gene>
    <name evidence="6" type="ORF">FW784_10850</name>
</gene>
<organism evidence="6 7">
    <name type="scientific">Cognatilysobacter lacus</name>
    <dbReference type="NCBI Taxonomy" id="1643323"/>
    <lineage>
        <taxon>Bacteria</taxon>
        <taxon>Pseudomonadati</taxon>
        <taxon>Pseudomonadota</taxon>
        <taxon>Gammaproteobacteria</taxon>
        <taxon>Lysobacterales</taxon>
        <taxon>Lysobacteraceae</taxon>
        <taxon>Cognatilysobacter</taxon>
    </lineage>
</organism>
<feature type="active site" description="Proton donor/acceptor" evidence="3">
    <location>
        <position position="292"/>
    </location>
</feature>
<dbReference type="GO" id="GO:0008270">
    <property type="term" value="F:zinc ion binding"/>
    <property type="evidence" value="ECO:0007669"/>
    <property type="project" value="InterPro"/>
</dbReference>
<evidence type="ECO:0000256" key="3">
    <source>
        <dbReference type="PROSITE-ProRule" id="PRU01379"/>
    </source>
</evidence>
<dbReference type="GO" id="GO:0006508">
    <property type="term" value="P:proteolysis"/>
    <property type="evidence" value="ECO:0007669"/>
    <property type="project" value="InterPro"/>
</dbReference>
<dbReference type="EMBL" id="VTRV01000129">
    <property type="protein sequence ID" value="TZF87700.1"/>
    <property type="molecule type" value="Genomic_DNA"/>
</dbReference>
<dbReference type="GO" id="GO:0005615">
    <property type="term" value="C:extracellular space"/>
    <property type="evidence" value="ECO:0007669"/>
    <property type="project" value="TreeGrafter"/>
</dbReference>
<keyword evidence="4" id="KW-0732">Signal</keyword>
<evidence type="ECO:0000313" key="7">
    <source>
        <dbReference type="Proteomes" id="UP000323164"/>
    </source>
</evidence>
<reference evidence="6 7" key="1">
    <citation type="submission" date="2019-08" db="EMBL/GenBank/DDBJ databases">
        <title>Draft genome sequence of Lysobacter sp. UKS-15.</title>
        <authorList>
            <person name="Im W.-T."/>
        </authorList>
    </citation>
    <scope>NUCLEOTIDE SEQUENCE [LARGE SCALE GENOMIC DNA]</scope>
    <source>
        <strain evidence="6 7">UKS-15</strain>
    </source>
</reference>
<dbReference type="SUPFAM" id="SSF53187">
    <property type="entry name" value="Zn-dependent exopeptidases"/>
    <property type="match status" value="1"/>
</dbReference>
<dbReference type="RefSeq" id="WP_149353362.1">
    <property type="nucleotide sequence ID" value="NZ_VTRV01000129.1"/>
</dbReference>
<sequence>MTRTLLLTALLAVSLPAFAQEQLGTVAERSAYARTGRYDEVVTLCDAFAARYPASVRCETFGTTPEGRPMKLLVASTSGALTADAAHARGLPVTLMQGGIHAGEIDGKDAGFLALRELLEGRLAKHALDRQVFLFVPVFNVDGHERFKAWNRPNQRGPEEMGWRATAQNLNLNRDYMKADAPEMRAMLALINRWDPLVYVDLHVTDGAKFRHDVAVQVEPVNSGDEPLRAAGLALRTGTISRLEKHGAMPLPFYPSFVNGDDPASGFDDGVSTPRFSLGYMQLRNRMAMLVETHSWRPYAYRVRTTHDAIVAVLEQVASDGPKWLATARAADQRATRLAGTTVALDYKATGTPRIIDFKGYAYSRTPSVISGALMTRYNESRPTVWKVPLRDRVVPSTTATAPGAGYVVPAAWAERVARLLDVHGVDYERLATSVPRIDVQAWSALTIKFSPESFEGHQRLEATGVWSPAPQALGAGALFVPIAQPKSRLVMGLLEPQAPDAIAAWGGFNTAFERKEYMEDYVAEEEAEKMLAADPALRAAFEKRLREDGAFAASPQQRLEFFYRRHSAWDDRYGVYPVLRVDRDWR</sequence>
<comment type="similarity">
    <text evidence="2 3">Belongs to the peptidase M14 family.</text>
</comment>
<accession>A0A5D8YZ75</accession>
<dbReference type="Proteomes" id="UP000323164">
    <property type="component" value="Unassembled WGS sequence"/>
</dbReference>
<evidence type="ECO:0000256" key="1">
    <source>
        <dbReference type="ARBA" id="ARBA00001947"/>
    </source>
</evidence>
<dbReference type="OrthoDB" id="9767214at2"/>
<comment type="caution">
    <text evidence="6">The sequence shown here is derived from an EMBL/GenBank/DDBJ whole genome shotgun (WGS) entry which is preliminary data.</text>
</comment>
<dbReference type="SMART" id="SM00631">
    <property type="entry name" value="Zn_pept"/>
    <property type="match status" value="1"/>
</dbReference>
<dbReference type="Gene3D" id="3.40.630.10">
    <property type="entry name" value="Zn peptidases"/>
    <property type="match status" value="1"/>
</dbReference>
<dbReference type="PANTHER" id="PTHR11705:SF145">
    <property type="entry name" value="PEPTIDASE M14 CARBOXYPEPTIDASE A DOMAIN-CONTAINING PROTEIN"/>
    <property type="match status" value="1"/>
</dbReference>
<dbReference type="AlphaFoldDB" id="A0A5D8YZ75"/>
<name>A0A5D8YZ75_9GAMM</name>
<dbReference type="Pfam" id="PF00246">
    <property type="entry name" value="Peptidase_M14"/>
    <property type="match status" value="1"/>
</dbReference>
<feature type="domain" description="Peptidase M14" evidence="5">
    <location>
        <begin position="34"/>
        <end position="317"/>
    </location>
</feature>
<feature type="chain" id="PRO_5023148330" evidence="4">
    <location>
        <begin position="20"/>
        <end position="587"/>
    </location>
</feature>
<feature type="signal peptide" evidence="4">
    <location>
        <begin position="1"/>
        <end position="19"/>
    </location>
</feature>
<comment type="cofactor">
    <cofactor evidence="1">
        <name>Zn(2+)</name>
        <dbReference type="ChEBI" id="CHEBI:29105"/>
    </cofactor>
</comment>
<evidence type="ECO:0000313" key="6">
    <source>
        <dbReference type="EMBL" id="TZF87700.1"/>
    </source>
</evidence>
<dbReference type="CDD" id="cd06241">
    <property type="entry name" value="M14-like"/>
    <property type="match status" value="1"/>
</dbReference>
<keyword evidence="7" id="KW-1185">Reference proteome</keyword>
<dbReference type="PROSITE" id="PS52035">
    <property type="entry name" value="PEPTIDASE_M14"/>
    <property type="match status" value="1"/>
</dbReference>
<dbReference type="GO" id="GO:0004181">
    <property type="term" value="F:metallocarboxypeptidase activity"/>
    <property type="evidence" value="ECO:0007669"/>
    <property type="project" value="InterPro"/>
</dbReference>
<evidence type="ECO:0000256" key="4">
    <source>
        <dbReference type="SAM" id="SignalP"/>
    </source>
</evidence>
<dbReference type="PANTHER" id="PTHR11705">
    <property type="entry name" value="PROTEASE FAMILY M14 CARBOXYPEPTIDASE A,B"/>
    <property type="match status" value="1"/>
</dbReference>
<dbReference type="InterPro" id="IPR000834">
    <property type="entry name" value="Peptidase_M14"/>
</dbReference>
<evidence type="ECO:0000256" key="2">
    <source>
        <dbReference type="ARBA" id="ARBA00005988"/>
    </source>
</evidence>
<evidence type="ECO:0000259" key="5">
    <source>
        <dbReference type="PROSITE" id="PS52035"/>
    </source>
</evidence>
<proteinExistence type="inferred from homology"/>